<protein>
    <recommendedName>
        <fullName evidence="2">Cytochrome bc1 complex Rieske iron-sulfur subunit</fullName>
    </recommendedName>
    <alternativeName>
        <fullName evidence="8">Cytochrome bc1 reductase complex subunit QcrA</fullName>
    </alternativeName>
</protein>
<evidence type="ECO:0000313" key="11">
    <source>
        <dbReference type="EMBL" id="KDE97981.1"/>
    </source>
</evidence>
<dbReference type="AlphaFoldDB" id="A0A064CE69"/>
<dbReference type="GO" id="GO:0016705">
    <property type="term" value="F:oxidoreductase activity, acting on paired donors, with incorporation or reduction of molecular oxygen"/>
    <property type="evidence" value="ECO:0007669"/>
    <property type="project" value="UniProtKB-ARBA"/>
</dbReference>
<evidence type="ECO:0000256" key="7">
    <source>
        <dbReference type="ARBA" id="ARBA00023157"/>
    </source>
</evidence>
<dbReference type="Gene3D" id="2.102.10.10">
    <property type="entry name" value="Rieske [2Fe-2S] iron-sulphur domain"/>
    <property type="match status" value="1"/>
</dbReference>
<accession>A0A064CE69</accession>
<evidence type="ECO:0000256" key="1">
    <source>
        <dbReference type="ARBA" id="ARBA00002494"/>
    </source>
</evidence>
<keyword evidence="7" id="KW-1015">Disulfide bond</keyword>
<evidence type="ECO:0000256" key="9">
    <source>
        <dbReference type="ARBA" id="ARBA00034078"/>
    </source>
</evidence>
<dbReference type="Pfam" id="PF00355">
    <property type="entry name" value="Rieske"/>
    <property type="match status" value="1"/>
</dbReference>
<comment type="cofactor">
    <cofactor evidence="9">
        <name>[2Fe-2S] cluster</name>
        <dbReference type="ChEBI" id="CHEBI:190135"/>
    </cofactor>
</comment>
<evidence type="ECO:0000256" key="8">
    <source>
        <dbReference type="ARBA" id="ARBA00029586"/>
    </source>
</evidence>
<dbReference type="PROSITE" id="PS51296">
    <property type="entry name" value="RIESKE"/>
    <property type="match status" value="1"/>
</dbReference>
<dbReference type="GO" id="GO:0016020">
    <property type="term" value="C:membrane"/>
    <property type="evidence" value="ECO:0007669"/>
    <property type="project" value="InterPro"/>
</dbReference>
<dbReference type="GO" id="GO:0004497">
    <property type="term" value="F:monooxygenase activity"/>
    <property type="evidence" value="ECO:0007669"/>
    <property type="project" value="UniProtKB-ARBA"/>
</dbReference>
<dbReference type="GO" id="GO:0046872">
    <property type="term" value="F:metal ion binding"/>
    <property type="evidence" value="ECO:0007669"/>
    <property type="project" value="UniProtKB-KW"/>
</dbReference>
<keyword evidence="6" id="KW-0411">Iron-sulfur</keyword>
<dbReference type="RefSeq" id="WP_036338932.1">
    <property type="nucleotide sequence ID" value="NZ_JALN02000001.1"/>
</dbReference>
<comment type="caution">
    <text evidence="11">The sequence shown here is derived from an EMBL/GenBank/DDBJ whole genome shotgun (WGS) entry which is preliminary data.</text>
</comment>
<evidence type="ECO:0000256" key="4">
    <source>
        <dbReference type="ARBA" id="ARBA00022723"/>
    </source>
</evidence>
<reference evidence="11" key="1">
    <citation type="submission" date="2014-05" db="EMBL/GenBank/DDBJ databases">
        <title>Genome sequence of Mycobacterium aromaticivorans strain JS19b1T (= DSM 45407T).</title>
        <authorList>
            <person name="Kwak Y."/>
            <person name="Park G.-S."/>
            <person name="Li Q.X."/>
            <person name="Lee S.-E."/>
            <person name="Shin J.-H."/>
        </authorList>
    </citation>
    <scope>NUCLEOTIDE SEQUENCE [LARGE SCALE GENOMIC DNA]</scope>
    <source>
        <strain evidence="11">JS19b1</strain>
    </source>
</reference>
<sequence length="133" mass="13098">MSASIFGLPRRTVLLGAAVAPIAACNSNTGELVSPPTTSAPGQVLAATTEIPVGSGKVIGDTVVTQPTAGVFEGFVARCTHAGCKLSTVTDGTLDCPCHGSRFGLDGAVLRGPAVTPLTQVAVRVAGGNIVAG</sequence>
<name>A0A064CE69_9MYCO</name>
<dbReference type="InterPro" id="IPR017941">
    <property type="entry name" value="Rieske_2Fe-2S"/>
</dbReference>
<evidence type="ECO:0000256" key="5">
    <source>
        <dbReference type="ARBA" id="ARBA00023004"/>
    </source>
</evidence>
<feature type="domain" description="Rieske" evidence="10">
    <location>
        <begin position="43"/>
        <end position="132"/>
    </location>
</feature>
<evidence type="ECO:0000256" key="6">
    <source>
        <dbReference type="ARBA" id="ARBA00023014"/>
    </source>
</evidence>
<dbReference type="PANTHER" id="PTHR10134">
    <property type="entry name" value="CYTOCHROME B-C1 COMPLEX SUBUNIT RIESKE, MITOCHONDRIAL"/>
    <property type="match status" value="1"/>
</dbReference>
<keyword evidence="3" id="KW-0001">2Fe-2S</keyword>
<evidence type="ECO:0000256" key="2">
    <source>
        <dbReference type="ARBA" id="ARBA00015816"/>
    </source>
</evidence>
<keyword evidence="4" id="KW-0479">Metal-binding</keyword>
<gene>
    <name evidence="11" type="ORF">Y900_003250</name>
</gene>
<dbReference type="InterPro" id="IPR014349">
    <property type="entry name" value="Rieske_Fe-S_prot"/>
</dbReference>
<comment type="function">
    <text evidence="1">Iron-sulfur subunit of the cytochrome bc1 complex, an essential component of the respiratory electron transport chain required for ATP synthesis. The bc1 complex catalyzes the oxidation of menaquinol and the reduction of cytochrome c in the respiratory chain. The bc1 complex operates through a Q-cycle mechanism that couples electron transfer to generation of the proton gradient that drives ATP synthesis.</text>
</comment>
<evidence type="ECO:0000256" key="3">
    <source>
        <dbReference type="ARBA" id="ARBA00022714"/>
    </source>
</evidence>
<dbReference type="SUPFAM" id="SSF50022">
    <property type="entry name" value="ISP domain"/>
    <property type="match status" value="1"/>
</dbReference>
<dbReference type="PRINTS" id="PR00162">
    <property type="entry name" value="RIESKE"/>
</dbReference>
<dbReference type="EMBL" id="JALN02000001">
    <property type="protein sequence ID" value="KDE97981.1"/>
    <property type="molecule type" value="Genomic_DNA"/>
</dbReference>
<keyword evidence="12" id="KW-1185">Reference proteome</keyword>
<dbReference type="InterPro" id="IPR005805">
    <property type="entry name" value="Rieske_Fe-S_prot_C"/>
</dbReference>
<keyword evidence="5" id="KW-0408">Iron</keyword>
<dbReference type="STRING" id="1440774.Y900_003250"/>
<evidence type="ECO:0000259" key="10">
    <source>
        <dbReference type="PROSITE" id="PS51296"/>
    </source>
</evidence>
<organism evidence="11 12">
    <name type="scientific">Mycolicibacterium aromaticivorans JS19b1 = JCM 16368</name>
    <dbReference type="NCBI Taxonomy" id="1440774"/>
    <lineage>
        <taxon>Bacteria</taxon>
        <taxon>Bacillati</taxon>
        <taxon>Actinomycetota</taxon>
        <taxon>Actinomycetes</taxon>
        <taxon>Mycobacteriales</taxon>
        <taxon>Mycobacteriaceae</taxon>
        <taxon>Mycolicibacterium</taxon>
    </lineage>
</organism>
<dbReference type="GO" id="GO:0051537">
    <property type="term" value="F:2 iron, 2 sulfur cluster binding"/>
    <property type="evidence" value="ECO:0007669"/>
    <property type="project" value="UniProtKB-KW"/>
</dbReference>
<dbReference type="eggNOG" id="COG2146">
    <property type="taxonomic scope" value="Bacteria"/>
</dbReference>
<proteinExistence type="predicted"/>
<dbReference type="CDD" id="cd03467">
    <property type="entry name" value="Rieske"/>
    <property type="match status" value="1"/>
</dbReference>
<dbReference type="Proteomes" id="UP000022835">
    <property type="component" value="Unassembled WGS sequence"/>
</dbReference>
<dbReference type="InterPro" id="IPR036922">
    <property type="entry name" value="Rieske_2Fe-2S_sf"/>
</dbReference>
<evidence type="ECO:0000313" key="12">
    <source>
        <dbReference type="Proteomes" id="UP000022835"/>
    </source>
</evidence>